<evidence type="ECO:0000259" key="5">
    <source>
        <dbReference type="Pfam" id="PF00542"/>
    </source>
</evidence>
<dbReference type="InterPro" id="IPR013823">
    <property type="entry name" value="Ribosomal_bL12_C"/>
</dbReference>
<evidence type="ECO:0000259" key="6">
    <source>
        <dbReference type="Pfam" id="PF16320"/>
    </source>
</evidence>
<comment type="similarity">
    <text evidence="1">Belongs to the bacterial ribosomal protein bL12 family.</text>
</comment>
<dbReference type="GO" id="GO:0005737">
    <property type="term" value="C:cytoplasm"/>
    <property type="evidence" value="ECO:0007669"/>
    <property type="project" value="UniProtKB-ARBA"/>
</dbReference>
<dbReference type="Pfam" id="PF00542">
    <property type="entry name" value="Ribosomal_L12"/>
    <property type="match status" value="1"/>
</dbReference>
<feature type="region of interest" description="Disordered" evidence="4">
    <location>
        <begin position="18"/>
        <end position="47"/>
    </location>
</feature>
<reference evidence="7 8" key="1">
    <citation type="submission" date="2024-01" db="EMBL/GenBank/DDBJ databases">
        <title>Genome assemblies of Stephania.</title>
        <authorList>
            <person name="Yang L."/>
        </authorList>
    </citation>
    <scope>NUCLEOTIDE SEQUENCE [LARGE SCALE GENOMIC DNA]</scope>
    <source>
        <strain evidence="7">QJT</strain>
        <tissue evidence="7">Leaf</tissue>
    </source>
</reference>
<evidence type="ECO:0000313" key="8">
    <source>
        <dbReference type="Proteomes" id="UP001417504"/>
    </source>
</evidence>
<dbReference type="InterPro" id="IPR000206">
    <property type="entry name" value="Ribosomal_bL12"/>
</dbReference>
<evidence type="ECO:0000256" key="1">
    <source>
        <dbReference type="ARBA" id="ARBA00007197"/>
    </source>
</evidence>
<dbReference type="GO" id="GO:0003735">
    <property type="term" value="F:structural constituent of ribosome"/>
    <property type="evidence" value="ECO:0007669"/>
    <property type="project" value="InterPro"/>
</dbReference>
<dbReference type="Pfam" id="PF16320">
    <property type="entry name" value="Ribosomal_L12_N"/>
    <property type="match status" value="1"/>
</dbReference>
<evidence type="ECO:0000256" key="2">
    <source>
        <dbReference type="ARBA" id="ARBA00022980"/>
    </source>
</evidence>
<evidence type="ECO:0000313" key="7">
    <source>
        <dbReference type="EMBL" id="KAK9129783.1"/>
    </source>
</evidence>
<dbReference type="InterPro" id="IPR014719">
    <property type="entry name" value="Ribosomal_bL12_C/ClpS-like"/>
</dbReference>
<dbReference type="GO" id="GO:0006412">
    <property type="term" value="P:translation"/>
    <property type="evidence" value="ECO:0007669"/>
    <property type="project" value="InterPro"/>
</dbReference>
<gene>
    <name evidence="7" type="ORF">Sjap_010270</name>
</gene>
<dbReference type="SUPFAM" id="SSF54736">
    <property type="entry name" value="ClpS-like"/>
    <property type="match status" value="1"/>
</dbReference>
<feature type="domain" description="Large ribosomal subunit protein bL12 oligomerization" evidence="6">
    <location>
        <begin position="53"/>
        <end position="93"/>
    </location>
</feature>
<dbReference type="CDD" id="cd00387">
    <property type="entry name" value="Ribosomal_L7_L12"/>
    <property type="match status" value="1"/>
</dbReference>
<organism evidence="7 8">
    <name type="scientific">Stephania japonica</name>
    <dbReference type="NCBI Taxonomy" id="461633"/>
    <lineage>
        <taxon>Eukaryota</taxon>
        <taxon>Viridiplantae</taxon>
        <taxon>Streptophyta</taxon>
        <taxon>Embryophyta</taxon>
        <taxon>Tracheophyta</taxon>
        <taxon>Spermatophyta</taxon>
        <taxon>Magnoliopsida</taxon>
        <taxon>Ranunculales</taxon>
        <taxon>Menispermaceae</taxon>
        <taxon>Menispermoideae</taxon>
        <taxon>Cissampelideae</taxon>
        <taxon>Stephania</taxon>
    </lineage>
</organism>
<dbReference type="PANTHER" id="PTHR45987">
    <property type="entry name" value="39S RIBOSOMAL PROTEIN L12"/>
    <property type="match status" value="1"/>
</dbReference>
<evidence type="ECO:0000256" key="3">
    <source>
        <dbReference type="ARBA" id="ARBA00023274"/>
    </source>
</evidence>
<name>A0AAP0JBA4_9MAGN</name>
<sequence>MRHLRSISLARTRLQSSNSLSNAFRRPNLTIPNAAPTNQSTFARESTSSDRVSAIVDEISGLTLLEVADLTELLRKRLDIEEMPIMAVMMPGMGVGGRGGGRGSGGKGEVKKAEEKTAFDLKLEGFEAAAKIKIIKEVRSFTDLGLKEAKDLVEKAPVVLKKGVAKEEAERIIEKMKEVGAKVVME</sequence>
<feature type="domain" description="Large ribosomal subunit protein bL12 C-terminal" evidence="5">
    <location>
        <begin position="119"/>
        <end position="185"/>
    </location>
</feature>
<accession>A0AAP0JBA4</accession>
<keyword evidence="3" id="KW-0687">Ribonucleoprotein</keyword>
<keyword evidence="8" id="KW-1185">Reference proteome</keyword>
<dbReference type="PANTHER" id="PTHR45987:SF4">
    <property type="entry name" value="LARGE RIBOSOMAL SUBUNIT PROTEIN BL12M"/>
    <property type="match status" value="1"/>
</dbReference>
<dbReference type="SUPFAM" id="SSF48300">
    <property type="entry name" value="Ribosomal protein L7/12, oligomerisation (N-terminal) domain"/>
    <property type="match status" value="1"/>
</dbReference>
<protein>
    <submittedName>
        <fullName evidence="7">Uncharacterized protein</fullName>
    </submittedName>
</protein>
<dbReference type="InterPro" id="IPR036235">
    <property type="entry name" value="Ribosomal_bL12_oligo_N_sf"/>
</dbReference>
<dbReference type="GO" id="GO:1990904">
    <property type="term" value="C:ribonucleoprotein complex"/>
    <property type="evidence" value="ECO:0007669"/>
    <property type="project" value="UniProtKB-KW"/>
</dbReference>
<dbReference type="NCBIfam" id="TIGR00855">
    <property type="entry name" value="L12"/>
    <property type="match status" value="1"/>
</dbReference>
<dbReference type="Gene3D" id="3.30.1390.10">
    <property type="match status" value="1"/>
</dbReference>
<dbReference type="AlphaFoldDB" id="A0AAP0JBA4"/>
<dbReference type="EMBL" id="JBBNAE010000004">
    <property type="protein sequence ID" value="KAK9129783.1"/>
    <property type="molecule type" value="Genomic_DNA"/>
</dbReference>
<evidence type="ECO:0000256" key="4">
    <source>
        <dbReference type="SAM" id="MobiDB-lite"/>
    </source>
</evidence>
<keyword evidence="2" id="KW-0689">Ribosomal protein</keyword>
<dbReference type="HAMAP" id="MF_00368">
    <property type="entry name" value="Ribosomal_bL12"/>
    <property type="match status" value="1"/>
</dbReference>
<dbReference type="Proteomes" id="UP001417504">
    <property type="component" value="Unassembled WGS sequence"/>
</dbReference>
<dbReference type="FunFam" id="3.30.1390.10:FF:000001">
    <property type="entry name" value="50S ribosomal protein L7/L12"/>
    <property type="match status" value="1"/>
</dbReference>
<comment type="caution">
    <text evidence="7">The sequence shown here is derived from an EMBL/GenBank/DDBJ whole genome shotgun (WGS) entry which is preliminary data.</text>
</comment>
<dbReference type="Gene3D" id="1.20.5.710">
    <property type="entry name" value="Single helix bin"/>
    <property type="match status" value="1"/>
</dbReference>
<dbReference type="GO" id="GO:0003729">
    <property type="term" value="F:mRNA binding"/>
    <property type="evidence" value="ECO:0007669"/>
    <property type="project" value="TreeGrafter"/>
</dbReference>
<proteinExistence type="inferred from homology"/>
<dbReference type="InterPro" id="IPR008932">
    <property type="entry name" value="Ribosomal_bL12_oligo"/>
</dbReference>
<feature type="compositionally biased region" description="Polar residues" evidence="4">
    <location>
        <begin position="35"/>
        <end position="47"/>
    </location>
</feature>
<dbReference type="GO" id="GO:0005840">
    <property type="term" value="C:ribosome"/>
    <property type="evidence" value="ECO:0007669"/>
    <property type="project" value="UniProtKB-KW"/>
</dbReference>